<dbReference type="InterPro" id="IPR043504">
    <property type="entry name" value="Peptidase_S1_PA_chymotrypsin"/>
</dbReference>
<reference evidence="2 3" key="1">
    <citation type="submission" date="2019-03" db="EMBL/GenBank/DDBJ databases">
        <title>First draft genome of Liparis tanakae, snailfish: a comprehensive survey of snailfish specific genes.</title>
        <authorList>
            <person name="Kim W."/>
            <person name="Song I."/>
            <person name="Jeong J.-H."/>
            <person name="Kim D."/>
            <person name="Kim S."/>
            <person name="Ryu S."/>
            <person name="Song J.Y."/>
            <person name="Lee S.K."/>
        </authorList>
    </citation>
    <scope>NUCLEOTIDE SEQUENCE [LARGE SCALE GENOMIC DNA]</scope>
    <source>
        <tissue evidence="2">Muscle</tissue>
    </source>
</reference>
<evidence type="ECO:0000313" key="3">
    <source>
        <dbReference type="Proteomes" id="UP000314294"/>
    </source>
</evidence>
<proteinExistence type="predicted"/>
<dbReference type="AlphaFoldDB" id="A0A4Z2E2R3"/>
<sequence>MPGPLQQALLPVVEPAVCSRSDWWGTTVKTSMICAGGGAKSGCNGDSGGPLSCAGPGGRWSVHGVTSFVSAALCNEDKKPTVFTRTAAFTDWLRDVSRRPIGTETDQRLHNQYFVFPPGDAAVLRSHSVAMGTGRM</sequence>
<dbReference type="GO" id="GO:0006508">
    <property type="term" value="P:proteolysis"/>
    <property type="evidence" value="ECO:0007669"/>
    <property type="project" value="InterPro"/>
</dbReference>
<evidence type="ECO:0000313" key="2">
    <source>
        <dbReference type="EMBL" id="TNN23048.1"/>
    </source>
</evidence>
<dbReference type="InterPro" id="IPR033116">
    <property type="entry name" value="TRYPSIN_SER"/>
</dbReference>
<keyword evidence="3" id="KW-1185">Reference proteome</keyword>
<dbReference type="Proteomes" id="UP000314294">
    <property type="component" value="Unassembled WGS sequence"/>
</dbReference>
<dbReference type="GO" id="GO:0004252">
    <property type="term" value="F:serine-type endopeptidase activity"/>
    <property type="evidence" value="ECO:0007669"/>
    <property type="project" value="InterPro"/>
</dbReference>
<dbReference type="PROSITE" id="PS50240">
    <property type="entry name" value="TRYPSIN_DOM"/>
    <property type="match status" value="1"/>
</dbReference>
<comment type="caution">
    <text evidence="2">The sequence shown here is derived from an EMBL/GenBank/DDBJ whole genome shotgun (WGS) entry which is preliminary data.</text>
</comment>
<dbReference type="Pfam" id="PF00089">
    <property type="entry name" value="Trypsin"/>
    <property type="match status" value="1"/>
</dbReference>
<feature type="domain" description="Peptidase S1" evidence="1">
    <location>
        <begin position="1"/>
        <end position="98"/>
    </location>
</feature>
<dbReference type="GO" id="GO:0005615">
    <property type="term" value="C:extracellular space"/>
    <property type="evidence" value="ECO:0007669"/>
    <property type="project" value="TreeGrafter"/>
</dbReference>
<dbReference type="InterPro" id="IPR009003">
    <property type="entry name" value="Peptidase_S1_PA"/>
</dbReference>
<accession>A0A4Z2E2R3</accession>
<dbReference type="PROSITE" id="PS00135">
    <property type="entry name" value="TRYPSIN_SER"/>
    <property type="match status" value="1"/>
</dbReference>
<dbReference type="InterPro" id="IPR050850">
    <property type="entry name" value="Peptidase_S1_Elastase_sf"/>
</dbReference>
<name>A0A4Z2E2R3_9TELE</name>
<dbReference type="OrthoDB" id="10061449at2759"/>
<dbReference type="PANTHER" id="PTHR24257">
    <property type="entry name" value="CHYMOTRYPSIN-LIKE ELASTASE FAMILY MEMBER"/>
    <property type="match status" value="1"/>
</dbReference>
<dbReference type="PANTHER" id="PTHR24257:SF22">
    <property type="entry name" value="CHYMOTRYPSIN-LIKE ELASTASE FAMILY MEMBER 3B"/>
    <property type="match status" value="1"/>
</dbReference>
<dbReference type="InterPro" id="IPR001254">
    <property type="entry name" value="Trypsin_dom"/>
</dbReference>
<organism evidence="2 3">
    <name type="scientific">Liparis tanakae</name>
    <name type="common">Tanaka's snailfish</name>
    <dbReference type="NCBI Taxonomy" id="230148"/>
    <lineage>
        <taxon>Eukaryota</taxon>
        <taxon>Metazoa</taxon>
        <taxon>Chordata</taxon>
        <taxon>Craniata</taxon>
        <taxon>Vertebrata</taxon>
        <taxon>Euteleostomi</taxon>
        <taxon>Actinopterygii</taxon>
        <taxon>Neopterygii</taxon>
        <taxon>Teleostei</taxon>
        <taxon>Neoteleostei</taxon>
        <taxon>Acanthomorphata</taxon>
        <taxon>Eupercaria</taxon>
        <taxon>Perciformes</taxon>
        <taxon>Cottioidei</taxon>
        <taxon>Cottales</taxon>
        <taxon>Liparidae</taxon>
        <taxon>Liparis</taxon>
    </lineage>
</organism>
<dbReference type="EMBL" id="SRLO01020008">
    <property type="protein sequence ID" value="TNN23048.1"/>
    <property type="molecule type" value="Genomic_DNA"/>
</dbReference>
<dbReference type="Gene3D" id="2.40.10.10">
    <property type="entry name" value="Trypsin-like serine proteases"/>
    <property type="match status" value="1"/>
</dbReference>
<protein>
    <submittedName>
        <fullName evidence="2">Proproteinase E</fullName>
    </submittedName>
</protein>
<gene>
    <name evidence="2" type="primary">CAC3_0</name>
    <name evidence="2" type="ORF">EYF80_066835</name>
</gene>
<evidence type="ECO:0000259" key="1">
    <source>
        <dbReference type="PROSITE" id="PS50240"/>
    </source>
</evidence>
<dbReference type="SUPFAM" id="SSF50494">
    <property type="entry name" value="Trypsin-like serine proteases"/>
    <property type="match status" value="1"/>
</dbReference>